<dbReference type="Gene3D" id="1.10.150.520">
    <property type="match status" value="1"/>
</dbReference>
<evidence type="ECO:0000256" key="4">
    <source>
        <dbReference type="ARBA" id="ARBA00022842"/>
    </source>
</evidence>
<comment type="caution">
    <text evidence="5">The sequence shown here is derived from an EMBL/GenBank/DDBJ whole genome shotgun (WGS) entry which is preliminary data.</text>
</comment>
<keyword evidence="6" id="KW-1185">Reference proteome</keyword>
<dbReference type="Pfam" id="PF13419">
    <property type="entry name" value="HAD_2"/>
    <property type="match status" value="1"/>
</dbReference>
<dbReference type="RefSeq" id="WP_188990013.1">
    <property type="nucleotide sequence ID" value="NZ_BMHP01000001.1"/>
</dbReference>
<reference evidence="5" key="1">
    <citation type="journal article" date="2014" name="Int. J. Syst. Evol. Microbiol.">
        <title>Complete genome sequence of Corynebacterium casei LMG S-19264T (=DSM 44701T), isolated from a smear-ripened cheese.</title>
        <authorList>
            <consortium name="US DOE Joint Genome Institute (JGI-PGF)"/>
            <person name="Walter F."/>
            <person name="Albersmeier A."/>
            <person name="Kalinowski J."/>
            <person name="Ruckert C."/>
        </authorList>
    </citation>
    <scope>NUCLEOTIDE SEQUENCE</scope>
    <source>
        <strain evidence="5">CGMCC 1.15178</strain>
    </source>
</reference>
<dbReference type="NCBIfam" id="TIGR01509">
    <property type="entry name" value="HAD-SF-IA-v3"/>
    <property type="match status" value="1"/>
</dbReference>
<name>A0A916YPN4_9BACL</name>
<sequence length="236" mass="27069">MNNDLNIRSTVEQLGLKAVIFDLDNTLLNRTATFRRFSEKLMDHYFPDLSPADREIRIEFIRTADQDGYKNKPVLFAELAAHELFPWNPAPQSQELLAFYEREYVNSSVLMESAVELLTHCRRNYKLGLITNGQTRIQYGKMDLLAIRDHFDHISVSEEAGVKKPDRRIYELSLSKLGVRPEEAVYIGDHPVNDIEGAAAAGMHTLWMRQNQPWAEHITAKPLASVGTLRELIDIF</sequence>
<dbReference type="SFLD" id="SFLDG01129">
    <property type="entry name" value="C1.5:_HAD__Beta-PGM__Phosphata"/>
    <property type="match status" value="1"/>
</dbReference>
<dbReference type="AlphaFoldDB" id="A0A916YPN4"/>
<dbReference type="Gene3D" id="3.40.50.1000">
    <property type="entry name" value="HAD superfamily/HAD-like"/>
    <property type="match status" value="1"/>
</dbReference>
<dbReference type="PRINTS" id="PR00413">
    <property type="entry name" value="HADHALOGNASE"/>
</dbReference>
<protein>
    <submittedName>
        <fullName evidence="5">Haloacid dehalogenase</fullName>
    </submittedName>
</protein>
<dbReference type="InterPro" id="IPR041492">
    <property type="entry name" value="HAD_2"/>
</dbReference>
<organism evidence="5 6">
    <name type="scientific">Paenibacillus nasutitermitis</name>
    <dbReference type="NCBI Taxonomy" id="1652958"/>
    <lineage>
        <taxon>Bacteria</taxon>
        <taxon>Bacillati</taxon>
        <taxon>Bacillota</taxon>
        <taxon>Bacilli</taxon>
        <taxon>Bacillales</taxon>
        <taxon>Paenibacillaceae</taxon>
        <taxon>Paenibacillus</taxon>
    </lineage>
</organism>
<evidence type="ECO:0000256" key="1">
    <source>
        <dbReference type="ARBA" id="ARBA00001946"/>
    </source>
</evidence>
<dbReference type="InterPro" id="IPR036412">
    <property type="entry name" value="HAD-like_sf"/>
</dbReference>
<dbReference type="NCBIfam" id="TIGR01549">
    <property type="entry name" value="HAD-SF-IA-v1"/>
    <property type="match status" value="1"/>
</dbReference>
<dbReference type="SUPFAM" id="SSF56784">
    <property type="entry name" value="HAD-like"/>
    <property type="match status" value="1"/>
</dbReference>
<proteinExistence type="predicted"/>
<dbReference type="GO" id="GO:0016791">
    <property type="term" value="F:phosphatase activity"/>
    <property type="evidence" value="ECO:0007669"/>
    <property type="project" value="TreeGrafter"/>
</dbReference>
<dbReference type="PANTHER" id="PTHR46470:SF2">
    <property type="entry name" value="GLYCERALDEHYDE 3-PHOSPHATE PHOSPHATASE"/>
    <property type="match status" value="1"/>
</dbReference>
<evidence type="ECO:0000256" key="3">
    <source>
        <dbReference type="ARBA" id="ARBA00022801"/>
    </source>
</evidence>
<evidence type="ECO:0000313" key="6">
    <source>
        <dbReference type="Proteomes" id="UP000612456"/>
    </source>
</evidence>
<evidence type="ECO:0000256" key="2">
    <source>
        <dbReference type="ARBA" id="ARBA00022723"/>
    </source>
</evidence>
<evidence type="ECO:0000313" key="5">
    <source>
        <dbReference type="EMBL" id="GGD55802.1"/>
    </source>
</evidence>
<comment type="cofactor">
    <cofactor evidence="1">
        <name>Mg(2+)</name>
        <dbReference type="ChEBI" id="CHEBI:18420"/>
    </cofactor>
</comment>
<reference evidence="5" key="2">
    <citation type="submission" date="2020-09" db="EMBL/GenBank/DDBJ databases">
        <authorList>
            <person name="Sun Q."/>
            <person name="Zhou Y."/>
        </authorList>
    </citation>
    <scope>NUCLEOTIDE SEQUENCE</scope>
    <source>
        <strain evidence="5">CGMCC 1.15178</strain>
    </source>
</reference>
<keyword evidence="2" id="KW-0479">Metal-binding</keyword>
<keyword evidence="3" id="KW-0378">Hydrolase</keyword>
<keyword evidence="4" id="KW-0460">Magnesium</keyword>
<gene>
    <name evidence="5" type="ORF">GCM10010911_11860</name>
</gene>
<dbReference type="InterPro" id="IPR051400">
    <property type="entry name" value="HAD-like_hydrolase"/>
</dbReference>
<dbReference type="SFLD" id="SFLDS00003">
    <property type="entry name" value="Haloacid_Dehalogenase"/>
    <property type="match status" value="1"/>
</dbReference>
<dbReference type="EMBL" id="BMHP01000001">
    <property type="protein sequence ID" value="GGD55802.1"/>
    <property type="molecule type" value="Genomic_DNA"/>
</dbReference>
<dbReference type="InterPro" id="IPR023214">
    <property type="entry name" value="HAD_sf"/>
</dbReference>
<dbReference type="PANTHER" id="PTHR46470">
    <property type="entry name" value="N-ACYLNEURAMINATE-9-PHOSPHATASE"/>
    <property type="match status" value="1"/>
</dbReference>
<dbReference type="InterPro" id="IPR006439">
    <property type="entry name" value="HAD-SF_hydro_IA"/>
</dbReference>
<dbReference type="Proteomes" id="UP000612456">
    <property type="component" value="Unassembled WGS sequence"/>
</dbReference>
<accession>A0A916YPN4</accession>
<dbReference type="GO" id="GO:0044281">
    <property type="term" value="P:small molecule metabolic process"/>
    <property type="evidence" value="ECO:0007669"/>
    <property type="project" value="UniProtKB-ARBA"/>
</dbReference>
<dbReference type="GO" id="GO:0046872">
    <property type="term" value="F:metal ion binding"/>
    <property type="evidence" value="ECO:0007669"/>
    <property type="project" value="UniProtKB-KW"/>
</dbReference>